<sequence length="171" mass="19403">MTESTHYSPKQREELPFSSKTTCLPPCSHTTFAAHRSIYNLLKSSKSGPHHYRIYLRSGHSDPHLFTIDLEAIMQLGANVIMCGDYNAHHLQWKCNNNNARGLQLLNFAIKTDLDIIAPNSHTRYGHNSTSTIDLAVIKNFLFPYQISSIAELSSDHNPVELTFNFDYLIP</sequence>
<protein>
    <recommendedName>
        <fullName evidence="1">Endonuclease/exonuclease/phosphatase domain-containing protein</fullName>
    </recommendedName>
</protein>
<dbReference type="PANTHER" id="PTHR33273">
    <property type="entry name" value="DOMAIN-CONTAINING PROTEIN, PUTATIVE-RELATED"/>
    <property type="match status" value="1"/>
</dbReference>
<gene>
    <name evidence="2" type="ORF">CDAR_103341</name>
</gene>
<feature type="domain" description="Endonuclease/exonuclease/phosphatase" evidence="1">
    <location>
        <begin position="54"/>
        <end position="160"/>
    </location>
</feature>
<proteinExistence type="predicted"/>
<dbReference type="AlphaFoldDB" id="A0AAV4WVY7"/>
<evidence type="ECO:0000313" key="3">
    <source>
        <dbReference type="Proteomes" id="UP001054837"/>
    </source>
</evidence>
<dbReference type="GO" id="GO:0003824">
    <property type="term" value="F:catalytic activity"/>
    <property type="evidence" value="ECO:0007669"/>
    <property type="project" value="InterPro"/>
</dbReference>
<dbReference type="PANTHER" id="PTHR33273:SF4">
    <property type="entry name" value="ENDONUCLEASE_EXONUCLEASE_PHOSPHATASE DOMAIN-CONTAINING PROTEIN"/>
    <property type="match status" value="1"/>
</dbReference>
<dbReference type="EMBL" id="BPLQ01015142">
    <property type="protein sequence ID" value="GIY86090.1"/>
    <property type="molecule type" value="Genomic_DNA"/>
</dbReference>
<dbReference type="Gene3D" id="3.60.10.10">
    <property type="entry name" value="Endonuclease/exonuclease/phosphatase"/>
    <property type="match status" value="1"/>
</dbReference>
<keyword evidence="3" id="KW-1185">Reference proteome</keyword>
<reference evidence="2 3" key="1">
    <citation type="submission" date="2021-06" db="EMBL/GenBank/DDBJ databases">
        <title>Caerostris darwini draft genome.</title>
        <authorList>
            <person name="Kono N."/>
            <person name="Arakawa K."/>
        </authorList>
    </citation>
    <scope>NUCLEOTIDE SEQUENCE [LARGE SCALE GENOMIC DNA]</scope>
</reference>
<evidence type="ECO:0000259" key="1">
    <source>
        <dbReference type="Pfam" id="PF14529"/>
    </source>
</evidence>
<dbReference type="InterPro" id="IPR036691">
    <property type="entry name" value="Endo/exonu/phosph_ase_sf"/>
</dbReference>
<dbReference type="Proteomes" id="UP001054837">
    <property type="component" value="Unassembled WGS sequence"/>
</dbReference>
<evidence type="ECO:0000313" key="2">
    <source>
        <dbReference type="EMBL" id="GIY86090.1"/>
    </source>
</evidence>
<dbReference type="InterPro" id="IPR005135">
    <property type="entry name" value="Endo/exonuclease/phosphatase"/>
</dbReference>
<comment type="caution">
    <text evidence="2">The sequence shown here is derived from an EMBL/GenBank/DDBJ whole genome shotgun (WGS) entry which is preliminary data.</text>
</comment>
<dbReference type="SUPFAM" id="SSF56219">
    <property type="entry name" value="DNase I-like"/>
    <property type="match status" value="1"/>
</dbReference>
<dbReference type="Pfam" id="PF14529">
    <property type="entry name" value="Exo_endo_phos_2"/>
    <property type="match status" value="1"/>
</dbReference>
<feature type="non-terminal residue" evidence="2">
    <location>
        <position position="171"/>
    </location>
</feature>
<name>A0AAV4WVY7_9ARAC</name>
<organism evidence="2 3">
    <name type="scientific">Caerostris darwini</name>
    <dbReference type="NCBI Taxonomy" id="1538125"/>
    <lineage>
        <taxon>Eukaryota</taxon>
        <taxon>Metazoa</taxon>
        <taxon>Ecdysozoa</taxon>
        <taxon>Arthropoda</taxon>
        <taxon>Chelicerata</taxon>
        <taxon>Arachnida</taxon>
        <taxon>Araneae</taxon>
        <taxon>Araneomorphae</taxon>
        <taxon>Entelegynae</taxon>
        <taxon>Araneoidea</taxon>
        <taxon>Araneidae</taxon>
        <taxon>Caerostris</taxon>
    </lineage>
</organism>
<accession>A0AAV4WVY7</accession>